<dbReference type="OrthoDB" id="8592387at2"/>
<keyword evidence="1" id="KW-0732">Signal</keyword>
<dbReference type="Proteomes" id="UP000183656">
    <property type="component" value="Unassembled WGS sequence"/>
</dbReference>
<dbReference type="STRING" id="343013.SAMN04489707_103828"/>
<evidence type="ECO:0000256" key="1">
    <source>
        <dbReference type="SAM" id="SignalP"/>
    </source>
</evidence>
<evidence type="ECO:0000313" key="3">
    <source>
        <dbReference type="Proteomes" id="UP000183656"/>
    </source>
</evidence>
<organism evidence="2 3">
    <name type="scientific">Paenacidovorax caeni</name>
    <dbReference type="NCBI Taxonomy" id="343013"/>
    <lineage>
        <taxon>Bacteria</taxon>
        <taxon>Pseudomonadati</taxon>
        <taxon>Pseudomonadota</taxon>
        <taxon>Betaproteobacteria</taxon>
        <taxon>Burkholderiales</taxon>
        <taxon>Comamonadaceae</taxon>
        <taxon>Paenacidovorax</taxon>
    </lineage>
</organism>
<sequence length="131" mass="13369">MIMKTNFSQLMAATTIVMASLASAPAAMAHGAAAPVHGGVVQTAADLSFELVATPDGANIYIQDHGKDADVSRFEGKLTVLNGADKSEALLKPAGANKLEAKGVTLSKGSKAVAVLTTGSKKSITVRFTVK</sequence>
<dbReference type="AlphaFoldDB" id="A0A1I7K5P8"/>
<name>A0A1I7K5P8_9BURK</name>
<protein>
    <submittedName>
        <fullName evidence="2">Uncharacterized protein</fullName>
    </submittedName>
</protein>
<reference evidence="2 3" key="1">
    <citation type="submission" date="2016-10" db="EMBL/GenBank/DDBJ databases">
        <authorList>
            <person name="de Groot N.N."/>
        </authorList>
    </citation>
    <scope>NUCLEOTIDE SEQUENCE [LARGE SCALE GENOMIC DNA]</scope>
    <source>
        <strain evidence="2 3">R-24608</strain>
    </source>
</reference>
<feature type="signal peptide" evidence="1">
    <location>
        <begin position="1"/>
        <end position="29"/>
    </location>
</feature>
<evidence type="ECO:0000313" key="2">
    <source>
        <dbReference type="EMBL" id="SFU92777.1"/>
    </source>
</evidence>
<feature type="chain" id="PRO_5010264286" evidence="1">
    <location>
        <begin position="30"/>
        <end position="131"/>
    </location>
</feature>
<proteinExistence type="predicted"/>
<accession>A0A1I7K5P8</accession>
<keyword evidence="3" id="KW-1185">Reference proteome</keyword>
<gene>
    <name evidence="2" type="ORF">SAMN04489707_103828</name>
</gene>
<dbReference type="EMBL" id="FPBX01000038">
    <property type="protein sequence ID" value="SFU92777.1"/>
    <property type="molecule type" value="Genomic_DNA"/>
</dbReference>
<dbReference type="RefSeq" id="WP_054257472.1">
    <property type="nucleotide sequence ID" value="NZ_CYIG01000041.1"/>
</dbReference>